<keyword evidence="8" id="KW-1185">Reference proteome</keyword>
<evidence type="ECO:0000259" key="6">
    <source>
        <dbReference type="Pfam" id="PF04357"/>
    </source>
</evidence>
<sequence>MMRFLVALLMFFLILPAQAQDNSEQADRSWLVGMLEDQLSTPNRQFRINGIQGALSSNATIGEISIADRQGVWLRIVNARIVWTRSALLLGRLNIDQLGAERIEVLRKPLPDESLPAPEAGGFQLPELPVSVNLRNLAVERVTFGQDVFGLASEMSVTGRVSLADGSLDAALDITRLDGPGGKLTLATTYANSTRQLALDLKLDEPANGIVANLLSVDGRPPMLLTVNGAGPLDDLKVALTLDADGQRVLTGSTDLARRSEGLGFNANLEGPISRLISPVFREFFGDDTRLTAAGLVPDAGGFVLESLDLTSAALSLKAALETTPDKFLRRVSINADIADGNGKKVVLPVAGGQTKVTRAQFNVSYGENADNWTGKLDIDALETGAFAAKNVVVDLGGDALNLDDPASRRVTFNAKGAATGITATRADVAEALGDRIDLDIQGAWQSGQPVEIAKAMLTGNGLTAALSGTVADYVFNGDIGLQAASITPFGTLAGRDLSGALDLKAKGTVTPIGGGFDLVLDGTGNELRIGTPAVDNVIQGETRITGRVARGEQGLVAQNLKIANAQAEILADGTYATGAADFNLNIMLADLALLSDRASGRLTAKGRADGADGVIKLDFAAEVPQGTLVGKSLTGGKVTFLGLARNGGVDGKIGGDAFLDGNRVSLSSNVASAPEGKALTDLNFQAGGTTITGNVKQGASGLLDGKLALKSADLSTVAALMLVQATGAAQADISLQAVDGKQQAAIKGSIQNLVADQARVANAQIEATLADLLNVPIINGSLEASGVSASGIDINKLSANAQSQGDTTNFNANAALKNGTNVATDGSLAPESGGYRVKLSKLDLAQGKLTANLAEPASVLVQGQNVTIDAFTLNAGGGRVAVKGGVAENLGLDVNIRALPLALANAIKPDLALGGTLDGTATIGGTRSTPEIQFTVNGQSLTAAVLRQAGLSTLSVNAKGNSTTSRLNLDALVTSPEGLKATASGAVPLDKGQMALDVNLNAFPLAVLNAVAKGQGLGGTVSGTAHVTGTLAKPAATFDARGSGLRATALDNAGLSPLELNLSGRFADRTVHLNSANVAGPQSFNLQASGAIPLSGPGLSVSVKGDAPLALANRFLAERGAQAAGNITLSASATGSISQPQLRGMFSTVGASFVDPESNLRLNDIAVMGSLDGDRITLRNASAALASGGRISATGSISTNAAQAFPADITINLDKARYADGNMLIATVNGVLRLSGSLTRDPMLSGRIDVDRAEITVPESLGGAAADINVKHIDASRAVEATLKRAKANDGTPVPTARPSVLRLNIALNAPNQIFVRGRGLDAELGGSLQLTGPATAIEPVGGFKMIRGRLGILGQRITFDEGTVTLVGDLDPFLDFVARSDGNDITVFITVRGRVSALNISFSSQPQLPEDEVLARLIFKRGINELSPLQIAQLAAAAAELAGGSNTSLLGSLRNATGLDDLDVVTDSKGNAAVRAGRYIQDNIYLGVEAGAGGTTRGTVNLDITDNLKAKGAVGSDGDSSVGVFYEKDY</sequence>
<evidence type="ECO:0000313" key="7">
    <source>
        <dbReference type="EMBL" id="RFC68264.1"/>
    </source>
</evidence>
<feature type="signal peptide" evidence="5">
    <location>
        <begin position="1"/>
        <end position="19"/>
    </location>
</feature>
<protein>
    <submittedName>
        <fullName evidence="7">Translocation/assembly module TamB</fullName>
    </submittedName>
</protein>
<comment type="caution">
    <text evidence="7">The sequence shown here is derived from an EMBL/GenBank/DDBJ whole genome shotgun (WGS) entry which is preliminary data.</text>
</comment>
<keyword evidence="5" id="KW-0732">Signal</keyword>
<evidence type="ECO:0000313" key="8">
    <source>
        <dbReference type="Proteomes" id="UP000262379"/>
    </source>
</evidence>
<dbReference type="GO" id="GO:0009306">
    <property type="term" value="P:protein secretion"/>
    <property type="evidence" value="ECO:0007669"/>
    <property type="project" value="InterPro"/>
</dbReference>
<keyword evidence="4" id="KW-0472">Membrane</keyword>
<evidence type="ECO:0000256" key="4">
    <source>
        <dbReference type="ARBA" id="ARBA00023136"/>
    </source>
</evidence>
<dbReference type="GO" id="GO:0005886">
    <property type="term" value="C:plasma membrane"/>
    <property type="evidence" value="ECO:0007669"/>
    <property type="project" value="InterPro"/>
</dbReference>
<name>A0A371XGT7_9HYPH</name>
<feature type="chain" id="PRO_5016571982" evidence="5">
    <location>
        <begin position="20"/>
        <end position="1532"/>
    </location>
</feature>
<accession>A0A371XGT7</accession>
<reference evidence="8" key="1">
    <citation type="submission" date="2018-08" db="EMBL/GenBank/DDBJ databases">
        <authorList>
            <person name="Im W.T."/>
        </authorList>
    </citation>
    <scope>NUCLEOTIDE SEQUENCE [LARGE SCALE GENOMIC DNA]</scope>
    <source>
        <strain evidence="8">LA-28</strain>
    </source>
</reference>
<evidence type="ECO:0000256" key="1">
    <source>
        <dbReference type="ARBA" id="ARBA00004167"/>
    </source>
</evidence>
<evidence type="ECO:0000256" key="5">
    <source>
        <dbReference type="SAM" id="SignalP"/>
    </source>
</evidence>
<feature type="domain" description="Translocation and assembly module TamB C-terminal" evidence="6">
    <location>
        <begin position="1182"/>
        <end position="1532"/>
    </location>
</feature>
<dbReference type="EMBL" id="QURN01000005">
    <property type="protein sequence ID" value="RFC68264.1"/>
    <property type="molecule type" value="Genomic_DNA"/>
</dbReference>
<keyword evidence="2" id="KW-0812">Transmembrane</keyword>
<dbReference type="Proteomes" id="UP000262379">
    <property type="component" value="Unassembled WGS sequence"/>
</dbReference>
<evidence type="ECO:0000256" key="3">
    <source>
        <dbReference type="ARBA" id="ARBA00022989"/>
    </source>
</evidence>
<evidence type="ECO:0000256" key="2">
    <source>
        <dbReference type="ARBA" id="ARBA00022692"/>
    </source>
</evidence>
<dbReference type="Pfam" id="PF04357">
    <property type="entry name" value="TamB"/>
    <property type="match status" value="1"/>
</dbReference>
<gene>
    <name evidence="7" type="ORF">DY251_08345</name>
</gene>
<comment type="subcellular location">
    <subcellularLocation>
        <location evidence="1">Membrane</location>
        <topology evidence="1">Single-pass membrane protein</topology>
    </subcellularLocation>
</comment>
<dbReference type="InterPro" id="IPR007452">
    <property type="entry name" value="TamB_C"/>
</dbReference>
<keyword evidence="3" id="KW-1133">Transmembrane helix</keyword>
<organism evidence="7 8">
    <name type="scientific">Mesorhizobium denitrificans</name>
    <dbReference type="NCBI Taxonomy" id="2294114"/>
    <lineage>
        <taxon>Bacteria</taxon>
        <taxon>Pseudomonadati</taxon>
        <taxon>Pseudomonadota</taxon>
        <taxon>Alphaproteobacteria</taxon>
        <taxon>Hyphomicrobiales</taxon>
        <taxon>Phyllobacteriaceae</taxon>
        <taxon>Mesorhizobium</taxon>
    </lineage>
</organism>
<proteinExistence type="predicted"/>